<evidence type="ECO:0000256" key="1">
    <source>
        <dbReference type="SAM" id="MobiDB-lite"/>
    </source>
</evidence>
<feature type="compositionally biased region" description="Polar residues" evidence="1">
    <location>
        <begin position="98"/>
        <end position="108"/>
    </location>
</feature>
<dbReference type="EMBL" id="FOVC01000005">
    <property type="protein sequence ID" value="SFN29500.1"/>
    <property type="molecule type" value="Genomic_DNA"/>
</dbReference>
<dbReference type="Proteomes" id="UP000242222">
    <property type="component" value="Unassembled WGS sequence"/>
</dbReference>
<sequence length="108" mass="11699">MAAKPEKYVVGCKLPAGLTISHEGQIVTLAGANDSLLINGFGITRDVPAGLWEGFEKTFADQLLIKNGLVFAVNDDKSAKDASEERQDQKTGLEQLDPNKQQTQPDKD</sequence>
<reference evidence="3" key="1">
    <citation type="submission" date="2016-10" db="EMBL/GenBank/DDBJ databases">
        <authorList>
            <person name="Varghese N."/>
            <person name="Submissions S."/>
        </authorList>
    </citation>
    <scope>NUCLEOTIDE SEQUENCE [LARGE SCALE GENOMIC DNA]</scope>
    <source>
        <strain evidence="3">N6PO6</strain>
    </source>
</reference>
<evidence type="ECO:0000313" key="2">
    <source>
        <dbReference type="EMBL" id="SFN29500.1"/>
    </source>
</evidence>
<dbReference type="RefSeq" id="WP_230479564.1">
    <property type="nucleotide sequence ID" value="NZ_FOVC01000005.1"/>
</dbReference>
<name>A0A1I4XW62_9GAMM</name>
<feature type="compositionally biased region" description="Basic and acidic residues" evidence="1">
    <location>
        <begin position="76"/>
        <end position="91"/>
    </location>
</feature>
<gene>
    <name evidence="2" type="ORF">SAMN05216516_10511</name>
</gene>
<dbReference type="AlphaFoldDB" id="A0A1I4XW62"/>
<proteinExistence type="predicted"/>
<dbReference type="STRING" id="1367852.SAMN05216516_10511"/>
<protein>
    <submittedName>
        <fullName evidence="2">Uncharacterized protein</fullName>
    </submittedName>
</protein>
<keyword evidence="3" id="KW-1185">Reference proteome</keyword>
<feature type="region of interest" description="Disordered" evidence="1">
    <location>
        <begin position="76"/>
        <end position="108"/>
    </location>
</feature>
<accession>A0A1I4XW62</accession>
<organism evidence="2 3">
    <name type="scientific">Izhakiella capsodis</name>
    <dbReference type="NCBI Taxonomy" id="1367852"/>
    <lineage>
        <taxon>Bacteria</taxon>
        <taxon>Pseudomonadati</taxon>
        <taxon>Pseudomonadota</taxon>
        <taxon>Gammaproteobacteria</taxon>
        <taxon>Enterobacterales</taxon>
        <taxon>Erwiniaceae</taxon>
        <taxon>Izhakiella</taxon>
    </lineage>
</organism>
<evidence type="ECO:0000313" key="3">
    <source>
        <dbReference type="Proteomes" id="UP000242222"/>
    </source>
</evidence>